<reference evidence="2" key="1">
    <citation type="submission" date="2022-11" db="EMBL/GenBank/DDBJ databases">
        <title>Biodiversity and phylogenetic relationships of bacteria.</title>
        <authorList>
            <person name="Machado R.A.R."/>
            <person name="Bhat A."/>
            <person name="Loulou A."/>
            <person name="Kallel S."/>
        </authorList>
    </citation>
    <scope>NUCLEOTIDE SEQUENCE</scope>
    <source>
        <strain evidence="2">K-TC2</strain>
    </source>
</reference>
<name>A0A9X3DZI7_9HYPH</name>
<dbReference type="RefSeq" id="WP_266337619.1">
    <property type="nucleotide sequence ID" value="NZ_JAPKNK010000002.1"/>
</dbReference>
<proteinExistence type="predicted"/>
<dbReference type="AlphaFoldDB" id="A0A9X3DZI7"/>
<evidence type="ECO:0000313" key="3">
    <source>
        <dbReference type="Proteomes" id="UP001144805"/>
    </source>
</evidence>
<dbReference type="Pfam" id="PF09084">
    <property type="entry name" value="NMT1"/>
    <property type="match status" value="1"/>
</dbReference>
<dbReference type="PROSITE" id="PS51318">
    <property type="entry name" value="TAT"/>
    <property type="match status" value="1"/>
</dbReference>
<dbReference type="InterPro" id="IPR027939">
    <property type="entry name" value="NMT1/THI5"/>
</dbReference>
<dbReference type="Proteomes" id="UP001144805">
    <property type="component" value="Unassembled WGS sequence"/>
</dbReference>
<comment type="caution">
    <text evidence="2">The sequence shown here is derived from an EMBL/GenBank/DDBJ whole genome shotgun (WGS) entry which is preliminary data.</text>
</comment>
<gene>
    <name evidence="2" type="ORF">OSH07_05535</name>
</gene>
<dbReference type="Gene3D" id="3.40.190.10">
    <property type="entry name" value="Periplasmic binding protein-like II"/>
    <property type="match status" value="2"/>
</dbReference>
<feature type="domain" description="SsuA/THI5-like" evidence="1">
    <location>
        <begin position="59"/>
        <end position="250"/>
    </location>
</feature>
<evidence type="ECO:0000313" key="2">
    <source>
        <dbReference type="EMBL" id="MCX5568647.1"/>
    </source>
</evidence>
<sequence>MTDISNMMINRRRLLQVTAAGVTISAIGLGGTGSAEADEITVRWVSPRGTLEVLDDFAYWVAKKYGYFGDLNTVIEAGPQDGTATVKLVDQKQSDFGYPSPGILSLGLEQGMDLVSAYHVMAGDVFNFAFPKGKAPADLKGLEGKTIALGSSGWQAITNPMLAAAGVDTSKVKYVEVSAWGQALAQGQADAALSWEGLRAQWRGQGLDFDYLLGKNVSKFPANSYVIRKSDLADAAKVAAYEKYLRGWAMGMEFGWINPRAATQITMEQFPGLASQMDPTVATESLMQQTALMHARWDERKAWGFHIEDSWQGYFDAIAAIGQVSQVFKAADVTTNQFIAAANDFDHAKVKADAEAFQLSDAYKAVDVAAIEAVL</sequence>
<dbReference type="GO" id="GO:0009228">
    <property type="term" value="P:thiamine biosynthetic process"/>
    <property type="evidence" value="ECO:0007669"/>
    <property type="project" value="InterPro"/>
</dbReference>
<accession>A0A9X3DZI7</accession>
<dbReference type="InterPro" id="IPR006311">
    <property type="entry name" value="TAT_signal"/>
</dbReference>
<dbReference type="InterPro" id="IPR015168">
    <property type="entry name" value="SsuA/THI5"/>
</dbReference>
<protein>
    <submittedName>
        <fullName evidence="2">ABC transporter substrate-binding protein</fullName>
    </submittedName>
</protein>
<dbReference type="PANTHER" id="PTHR31528">
    <property type="entry name" value="4-AMINO-5-HYDROXYMETHYL-2-METHYLPYRIMIDINE PHOSPHATE SYNTHASE THI11-RELATED"/>
    <property type="match status" value="1"/>
</dbReference>
<dbReference type="EMBL" id="JAPKNK010000002">
    <property type="protein sequence ID" value="MCX5568647.1"/>
    <property type="molecule type" value="Genomic_DNA"/>
</dbReference>
<keyword evidence="3" id="KW-1185">Reference proteome</keyword>
<dbReference type="PANTHER" id="PTHR31528:SF3">
    <property type="entry name" value="THIAMINE BIOSYNTHESIS PROTEIN HI_0357-RELATED"/>
    <property type="match status" value="1"/>
</dbReference>
<evidence type="ECO:0000259" key="1">
    <source>
        <dbReference type="Pfam" id="PF09084"/>
    </source>
</evidence>
<dbReference type="SUPFAM" id="SSF53850">
    <property type="entry name" value="Periplasmic binding protein-like II"/>
    <property type="match status" value="1"/>
</dbReference>
<organism evidence="2 3">
    <name type="scientific">Kaistia nematophila</name>
    <dbReference type="NCBI Taxonomy" id="2994654"/>
    <lineage>
        <taxon>Bacteria</taxon>
        <taxon>Pseudomonadati</taxon>
        <taxon>Pseudomonadota</taxon>
        <taxon>Alphaproteobacteria</taxon>
        <taxon>Hyphomicrobiales</taxon>
        <taxon>Kaistiaceae</taxon>
        <taxon>Kaistia</taxon>
    </lineage>
</organism>